<dbReference type="PANTHER" id="PTHR30572:SF18">
    <property type="entry name" value="ABC-TYPE MACROLIDE FAMILY EXPORT SYSTEM PERMEASE COMPONENT 2"/>
    <property type="match status" value="1"/>
</dbReference>
<feature type="transmembrane region" description="Helical" evidence="6">
    <location>
        <begin position="427"/>
        <end position="450"/>
    </location>
</feature>
<evidence type="ECO:0000259" key="8">
    <source>
        <dbReference type="Pfam" id="PF12704"/>
    </source>
</evidence>
<dbReference type="EMBL" id="JABSNP010000034">
    <property type="protein sequence ID" value="NRT21425.1"/>
    <property type="molecule type" value="Genomic_DNA"/>
</dbReference>
<comment type="subcellular location">
    <subcellularLocation>
        <location evidence="1">Cell membrane</location>
        <topology evidence="1">Multi-pass membrane protein</topology>
    </subcellularLocation>
</comment>
<sequence length="788" mass="86003">MLPYPLLLLYRNFKRFKSTFFINLVGLSTGLACALLIYLWISDERSFDRYHALDGRLYQVLENRRTAAGIATQTGTVPLLAEALRREMPEIEFVATTTPVPFFPPFTLAAGGRQLTAVPKYADSAFFQLFSYPLLVGTPATVLRDKHAIVLSEALATRLFGSPQRSLGKAVKWQLAADSTQTSLVAGVFAGVPRNSSEQFDFVLPFASFRDRMQMSETIKWDDDGPFTTYLALKKGADPAQFQAKLAGLLRTKSAQAQARGRTLFVRPFAAGYLHGTYENGVATGGRIAYVRLFALIAGLILVIASINFMNLFTAKASRRVKEVGIRKALGASRAALIVQYLTESVVMALLALVVAVGLVQLVLPQFSALTGKPLALRWEWPLVAASLALALGTGLLAGSYPAFYLSGFQPAAVLKGKLPTRAGDVWTRQGLVVLQFTLSVLFIVAVVVVNAQLAFVQRQPLGYDKAHVLRFDAAGKAARQPAAFLSEVKQLPGVVQASSVSGGFLGGHYVAEMSWRGKRLPVGTMQVNYDLVETLGLHLVAGRSFAPQFRADSAGILVNQTLVAGLGMPDPVGQQLDGSRIVGVVRDFHYESLHEKIKPLLLRLEPQVLMGTIYVKLQPNAEQATIARLQQLYAAYNPGFTLDYTFLDADYQAQYVAERRVAVLARYFAGLAILISALGLLGLAAFTAERRRKEIGIRKALGASELGIVWLLTSSLTGLVVVAIALALPLSYLLLQRWLEGFAYRVAWQWWYFAAAGTGALLIAWLTVGVQAWRAARRNPVLSLRAE</sequence>
<feature type="domain" description="ABC3 transporter permease C-terminal" evidence="7">
    <location>
        <begin position="669"/>
        <end position="781"/>
    </location>
</feature>
<feature type="transmembrane region" description="Helical" evidence="6">
    <location>
        <begin position="20"/>
        <end position="41"/>
    </location>
</feature>
<keyword evidence="2" id="KW-1003">Cell membrane</keyword>
<dbReference type="Pfam" id="PF12704">
    <property type="entry name" value="MacB_PCD"/>
    <property type="match status" value="1"/>
</dbReference>
<feature type="transmembrane region" description="Helical" evidence="6">
    <location>
        <begin position="335"/>
        <end position="364"/>
    </location>
</feature>
<keyword evidence="10" id="KW-1185">Reference proteome</keyword>
<feature type="transmembrane region" description="Helical" evidence="6">
    <location>
        <begin position="668"/>
        <end position="689"/>
    </location>
</feature>
<evidence type="ECO:0000256" key="2">
    <source>
        <dbReference type="ARBA" id="ARBA00022475"/>
    </source>
</evidence>
<evidence type="ECO:0000259" key="7">
    <source>
        <dbReference type="Pfam" id="PF02687"/>
    </source>
</evidence>
<feature type="domain" description="ABC3 transporter permease C-terminal" evidence="7">
    <location>
        <begin position="296"/>
        <end position="410"/>
    </location>
</feature>
<evidence type="ECO:0000256" key="6">
    <source>
        <dbReference type="SAM" id="Phobius"/>
    </source>
</evidence>
<dbReference type="Pfam" id="PF02687">
    <property type="entry name" value="FtsX"/>
    <property type="match status" value="2"/>
</dbReference>
<dbReference type="InterPro" id="IPR025857">
    <property type="entry name" value="MacB_PCD"/>
</dbReference>
<evidence type="ECO:0000256" key="5">
    <source>
        <dbReference type="ARBA" id="ARBA00023136"/>
    </source>
</evidence>
<evidence type="ECO:0000256" key="1">
    <source>
        <dbReference type="ARBA" id="ARBA00004651"/>
    </source>
</evidence>
<accession>A0ABX2FYF8</accession>
<feature type="transmembrane region" description="Helical" evidence="6">
    <location>
        <begin position="709"/>
        <end position="731"/>
    </location>
</feature>
<comment type="caution">
    <text evidence="9">The sequence shown here is derived from an EMBL/GenBank/DDBJ whole genome shotgun (WGS) entry which is preliminary data.</text>
</comment>
<evidence type="ECO:0000256" key="4">
    <source>
        <dbReference type="ARBA" id="ARBA00022989"/>
    </source>
</evidence>
<keyword evidence="4 6" id="KW-1133">Transmembrane helix</keyword>
<feature type="transmembrane region" description="Helical" evidence="6">
    <location>
        <begin position="384"/>
        <end position="406"/>
    </location>
</feature>
<dbReference type="RefSeq" id="WP_173812172.1">
    <property type="nucleotide sequence ID" value="NZ_JABSNP010000034.1"/>
</dbReference>
<gene>
    <name evidence="9" type="ORF">HNP98_004272</name>
</gene>
<name>A0ABX2FYF8_9BACT</name>
<feature type="transmembrane region" description="Helical" evidence="6">
    <location>
        <begin position="293"/>
        <end position="314"/>
    </location>
</feature>
<keyword evidence="3 6" id="KW-0812">Transmembrane</keyword>
<dbReference type="PANTHER" id="PTHR30572">
    <property type="entry name" value="MEMBRANE COMPONENT OF TRANSPORTER-RELATED"/>
    <property type="match status" value="1"/>
</dbReference>
<dbReference type="Proteomes" id="UP000779507">
    <property type="component" value="Unassembled WGS sequence"/>
</dbReference>
<feature type="domain" description="MacB-like periplasmic core" evidence="8">
    <location>
        <begin position="21"/>
        <end position="247"/>
    </location>
</feature>
<protein>
    <submittedName>
        <fullName evidence="9">ABC-type antimicrobial peptide transport system permease subunit</fullName>
    </submittedName>
</protein>
<evidence type="ECO:0000256" key="3">
    <source>
        <dbReference type="ARBA" id="ARBA00022692"/>
    </source>
</evidence>
<organism evidence="9 10">
    <name type="scientific">Hymenobacter caeli</name>
    <dbReference type="NCBI Taxonomy" id="2735894"/>
    <lineage>
        <taxon>Bacteria</taxon>
        <taxon>Pseudomonadati</taxon>
        <taxon>Bacteroidota</taxon>
        <taxon>Cytophagia</taxon>
        <taxon>Cytophagales</taxon>
        <taxon>Hymenobacteraceae</taxon>
        <taxon>Hymenobacter</taxon>
    </lineage>
</organism>
<proteinExistence type="predicted"/>
<keyword evidence="5 6" id="KW-0472">Membrane</keyword>
<reference evidence="9 10" key="1">
    <citation type="submission" date="2020-05" db="EMBL/GenBank/DDBJ databases">
        <title>Genomic Encyclopedia of Type Strains, Phase IV (KMG-V): Genome sequencing to study the core and pangenomes of soil and plant-associated prokaryotes.</title>
        <authorList>
            <person name="Whitman W."/>
        </authorList>
    </citation>
    <scope>NUCLEOTIDE SEQUENCE [LARGE SCALE GENOMIC DNA]</scope>
    <source>
        <strain evidence="9 10">9A</strain>
    </source>
</reference>
<feature type="transmembrane region" description="Helical" evidence="6">
    <location>
        <begin position="751"/>
        <end position="769"/>
    </location>
</feature>
<dbReference type="InterPro" id="IPR050250">
    <property type="entry name" value="Macrolide_Exporter_MacB"/>
</dbReference>
<evidence type="ECO:0000313" key="9">
    <source>
        <dbReference type="EMBL" id="NRT21425.1"/>
    </source>
</evidence>
<dbReference type="InterPro" id="IPR003838">
    <property type="entry name" value="ABC3_permease_C"/>
</dbReference>
<evidence type="ECO:0000313" key="10">
    <source>
        <dbReference type="Proteomes" id="UP000779507"/>
    </source>
</evidence>